<evidence type="ECO:0000313" key="14">
    <source>
        <dbReference type="Proteomes" id="UP000186039"/>
    </source>
</evidence>
<accession>A0A1Q9HPA7</accession>
<organism evidence="12 15">
    <name type="scientific">Vibrio panuliri</name>
    <dbReference type="NCBI Taxonomy" id="1381081"/>
    <lineage>
        <taxon>Bacteria</taxon>
        <taxon>Pseudomonadati</taxon>
        <taxon>Pseudomonadota</taxon>
        <taxon>Gammaproteobacteria</taxon>
        <taxon>Vibrionales</taxon>
        <taxon>Vibrionaceae</taxon>
        <taxon>Vibrio</taxon>
    </lineage>
</organism>
<reference evidence="14 15" key="1">
    <citation type="submission" date="2016-09" db="EMBL/GenBank/DDBJ databases">
        <title>Genomic Taxonomy of the Vibrionaceae.</title>
        <authorList>
            <person name="Gonzalez-Castillo A."/>
            <person name="Gomez-Gil B."/>
            <person name="Enciso-Ibarra K."/>
        </authorList>
    </citation>
    <scope>NUCLEOTIDE SEQUENCE [LARGE SCALE GENOMIC DNA]</scope>
    <source>
        <strain evidence="13 14">CAIM 1902</strain>
        <strain evidence="12 15">CAIM 703</strain>
    </source>
</reference>
<evidence type="ECO:0000313" key="13">
    <source>
        <dbReference type="EMBL" id="OLQ94833.1"/>
    </source>
</evidence>
<dbReference type="OrthoDB" id="5871678at2"/>
<dbReference type="RefSeq" id="WP_075706325.1">
    <property type="nucleotide sequence ID" value="NZ_AP019654.1"/>
</dbReference>
<evidence type="ECO:0000256" key="1">
    <source>
        <dbReference type="ARBA" id="ARBA00004377"/>
    </source>
</evidence>
<dbReference type="Proteomes" id="UP000186039">
    <property type="component" value="Unassembled WGS sequence"/>
</dbReference>
<dbReference type="InterPro" id="IPR016824">
    <property type="entry name" value="Tfp-pilus_assembly_FimT"/>
</dbReference>
<dbReference type="SUPFAM" id="SSF54523">
    <property type="entry name" value="Pili subunits"/>
    <property type="match status" value="1"/>
</dbReference>
<dbReference type="EMBL" id="MJMJ01000002">
    <property type="protein sequence ID" value="OLQ92672.1"/>
    <property type="molecule type" value="Genomic_DNA"/>
</dbReference>
<keyword evidence="4" id="KW-0488">Methylation</keyword>
<dbReference type="Pfam" id="PF12019">
    <property type="entry name" value="GspH"/>
    <property type="match status" value="1"/>
</dbReference>
<keyword evidence="14" id="KW-1185">Reference proteome</keyword>
<dbReference type="InterPro" id="IPR022346">
    <property type="entry name" value="T2SS_GspH"/>
</dbReference>
<comment type="similarity">
    <text evidence="9">Belongs to the GSP H family.</text>
</comment>
<sequence>MNRGFNLLELTVVVALLSALLTIARPSFNGFFERIKMKRLASELNGFMAQAKSEAVLRNQRLYAHFSFSANPVSHTDTWHITLTDQIVAGGEPLFFLDGSAFRGLAIRHSYNLGYISFDSTRGRPTSGSIAFFPQQTPSMVLKVVMANPPGRVRLCGLNGTLYGYAACE</sequence>
<dbReference type="GO" id="GO:0015627">
    <property type="term" value="C:type II protein secretion system complex"/>
    <property type="evidence" value="ECO:0007669"/>
    <property type="project" value="InterPro"/>
</dbReference>
<evidence type="ECO:0000313" key="15">
    <source>
        <dbReference type="Proteomes" id="UP000186313"/>
    </source>
</evidence>
<keyword evidence="6" id="KW-0812">Transmembrane</keyword>
<protein>
    <recommendedName>
        <fullName evidence="2">Type II secretion system protein H</fullName>
    </recommendedName>
    <alternativeName>
        <fullName evidence="10">General secretion pathway protein H</fullName>
    </alternativeName>
</protein>
<evidence type="ECO:0000256" key="3">
    <source>
        <dbReference type="ARBA" id="ARBA00022475"/>
    </source>
</evidence>
<evidence type="ECO:0000256" key="4">
    <source>
        <dbReference type="ARBA" id="ARBA00022481"/>
    </source>
</evidence>
<evidence type="ECO:0000256" key="8">
    <source>
        <dbReference type="ARBA" id="ARBA00023136"/>
    </source>
</evidence>
<dbReference type="EMBL" id="MJMH01000111">
    <property type="protein sequence ID" value="OLQ94833.1"/>
    <property type="molecule type" value="Genomic_DNA"/>
</dbReference>
<comment type="subcellular location">
    <subcellularLocation>
        <location evidence="1">Cell inner membrane</location>
        <topology evidence="1">Single-pass membrane protein</topology>
    </subcellularLocation>
</comment>
<dbReference type="NCBIfam" id="TIGR02532">
    <property type="entry name" value="IV_pilin_GFxxxE"/>
    <property type="match status" value="1"/>
</dbReference>
<dbReference type="STRING" id="1381081.BIY22_15220"/>
<keyword evidence="7" id="KW-1133">Transmembrane helix</keyword>
<gene>
    <name evidence="13" type="ORF">BIY20_00645</name>
    <name evidence="12" type="ORF">BIY22_15220</name>
</gene>
<evidence type="ECO:0000313" key="12">
    <source>
        <dbReference type="EMBL" id="OLQ92672.1"/>
    </source>
</evidence>
<keyword evidence="5" id="KW-0997">Cell inner membrane</keyword>
<feature type="domain" description="General secretion pathway GspH" evidence="11">
    <location>
        <begin position="41"/>
        <end position="145"/>
    </location>
</feature>
<name>A0A1Q9HPA7_9VIBR</name>
<evidence type="ECO:0000256" key="9">
    <source>
        <dbReference type="ARBA" id="ARBA00025772"/>
    </source>
</evidence>
<evidence type="ECO:0000256" key="2">
    <source>
        <dbReference type="ARBA" id="ARBA00021549"/>
    </source>
</evidence>
<dbReference type="GO" id="GO:0005886">
    <property type="term" value="C:plasma membrane"/>
    <property type="evidence" value="ECO:0007669"/>
    <property type="project" value="UniProtKB-SubCell"/>
</dbReference>
<proteinExistence type="inferred from homology"/>
<dbReference type="Gene3D" id="3.30.700.10">
    <property type="entry name" value="Glycoprotein, Type 4 Pilin"/>
    <property type="match status" value="1"/>
</dbReference>
<evidence type="ECO:0000256" key="10">
    <source>
        <dbReference type="ARBA" id="ARBA00030775"/>
    </source>
</evidence>
<dbReference type="PIRSF" id="PIRSF024622">
    <property type="entry name" value="Tfp_FimT"/>
    <property type="match status" value="1"/>
</dbReference>
<evidence type="ECO:0000256" key="7">
    <source>
        <dbReference type="ARBA" id="ARBA00022989"/>
    </source>
</evidence>
<evidence type="ECO:0000259" key="11">
    <source>
        <dbReference type="Pfam" id="PF12019"/>
    </source>
</evidence>
<evidence type="ECO:0000256" key="6">
    <source>
        <dbReference type="ARBA" id="ARBA00022692"/>
    </source>
</evidence>
<dbReference type="Proteomes" id="UP000186313">
    <property type="component" value="Unassembled WGS sequence"/>
</dbReference>
<evidence type="ECO:0000256" key="5">
    <source>
        <dbReference type="ARBA" id="ARBA00022519"/>
    </source>
</evidence>
<dbReference type="AlphaFoldDB" id="A0A1Q9HPA7"/>
<dbReference type="InterPro" id="IPR045584">
    <property type="entry name" value="Pilin-like"/>
</dbReference>
<keyword evidence="3" id="KW-1003">Cell membrane</keyword>
<keyword evidence="8" id="KW-0472">Membrane</keyword>
<dbReference type="GO" id="GO:0015628">
    <property type="term" value="P:protein secretion by the type II secretion system"/>
    <property type="evidence" value="ECO:0007669"/>
    <property type="project" value="InterPro"/>
</dbReference>
<comment type="caution">
    <text evidence="12">The sequence shown here is derived from an EMBL/GenBank/DDBJ whole genome shotgun (WGS) entry which is preliminary data.</text>
</comment>
<dbReference type="InterPro" id="IPR012902">
    <property type="entry name" value="N_methyl_site"/>
</dbReference>